<dbReference type="InterPro" id="IPR051916">
    <property type="entry name" value="GPI-anchor_lipid_remodeler"/>
</dbReference>
<dbReference type="Proteomes" id="UP001634007">
    <property type="component" value="Unassembled WGS sequence"/>
</dbReference>
<reference evidence="1 2" key="1">
    <citation type="submission" date="2024-11" db="EMBL/GenBank/DDBJ databases">
        <title>Chromosome-level genome assembly of Eucalyptus globulus Labill. provides insights into its genome evolution.</title>
        <authorList>
            <person name="Li X."/>
        </authorList>
    </citation>
    <scope>NUCLEOTIDE SEQUENCE [LARGE SCALE GENOMIC DNA]</scope>
    <source>
        <strain evidence="1">CL2024</strain>
        <tissue evidence="1">Fresh tender leaves</tissue>
    </source>
</reference>
<dbReference type="InterPro" id="IPR036691">
    <property type="entry name" value="Endo/exonu/phosph_ase_sf"/>
</dbReference>
<proteinExistence type="predicted"/>
<dbReference type="PANTHER" id="PTHR14859:SF0">
    <property type="entry name" value="ENDONUCLEASE_EXONUCLEASE_PHOSPHATASE FAMILY PROTEIN, EXPRESSED"/>
    <property type="match status" value="1"/>
</dbReference>
<comment type="caution">
    <text evidence="1">The sequence shown here is derived from an EMBL/GenBank/DDBJ whole genome shotgun (WGS) entry which is preliminary data.</text>
</comment>
<dbReference type="PANTHER" id="PTHR14859">
    <property type="entry name" value="CALCOFLUOR WHITE HYPERSENSITIVE PROTEIN PRECURSOR"/>
    <property type="match status" value="1"/>
</dbReference>
<evidence type="ECO:0000313" key="1">
    <source>
        <dbReference type="EMBL" id="KAL3725501.1"/>
    </source>
</evidence>
<evidence type="ECO:0000313" key="2">
    <source>
        <dbReference type="Proteomes" id="UP001634007"/>
    </source>
</evidence>
<gene>
    <name evidence="1" type="ORF">ACJRO7_030518</name>
</gene>
<dbReference type="AlphaFoldDB" id="A0ABD3JMK7"/>
<keyword evidence="2" id="KW-1185">Reference proteome</keyword>
<dbReference type="EMBL" id="JBJKBG010000008">
    <property type="protein sequence ID" value="KAL3725501.1"/>
    <property type="molecule type" value="Genomic_DNA"/>
</dbReference>
<accession>A0ABD3JMK7</accession>
<dbReference type="SUPFAM" id="SSF56219">
    <property type="entry name" value="DNase I-like"/>
    <property type="match status" value="1"/>
</dbReference>
<sequence>MKPLSELAAALEIRYAFAESWAPEYVNAVLSRWPIKHCVQGTCKYGTRVDYLLASPDCPYKFIPGSYSVLSSKGTSDHHIVKVDVTKCENRLVLSTSSHLYRFRHDRSEFLRFN</sequence>
<organism evidence="1 2">
    <name type="scientific">Eucalyptus globulus</name>
    <name type="common">Tasmanian blue gum</name>
    <dbReference type="NCBI Taxonomy" id="34317"/>
    <lineage>
        <taxon>Eukaryota</taxon>
        <taxon>Viridiplantae</taxon>
        <taxon>Streptophyta</taxon>
        <taxon>Embryophyta</taxon>
        <taxon>Tracheophyta</taxon>
        <taxon>Spermatophyta</taxon>
        <taxon>Magnoliopsida</taxon>
        <taxon>eudicotyledons</taxon>
        <taxon>Gunneridae</taxon>
        <taxon>Pentapetalae</taxon>
        <taxon>rosids</taxon>
        <taxon>malvids</taxon>
        <taxon>Myrtales</taxon>
        <taxon>Myrtaceae</taxon>
        <taxon>Myrtoideae</taxon>
        <taxon>Eucalypteae</taxon>
        <taxon>Eucalyptus</taxon>
    </lineage>
</organism>
<protein>
    <submittedName>
        <fullName evidence="1">Uncharacterized protein</fullName>
    </submittedName>
</protein>
<name>A0ABD3JMK7_EUCGL</name>